<dbReference type="InterPro" id="IPR000873">
    <property type="entry name" value="AMP-dep_synth/lig_dom"/>
</dbReference>
<dbReference type="InterPro" id="IPR042099">
    <property type="entry name" value="ANL_N_sf"/>
</dbReference>
<dbReference type="Pfam" id="PF00501">
    <property type="entry name" value="AMP-binding"/>
    <property type="match status" value="1"/>
</dbReference>
<dbReference type="Gene3D" id="3.40.50.12780">
    <property type="entry name" value="N-terminal domain of ligase-like"/>
    <property type="match status" value="1"/>
</dbReference>
<feature type="domain" description="ApeI dehydratase-like" evidence="9">
    <location>
        <begin position="456"/>
        <end position="555"/>
    </location>
</feature>
<dbReference type="Pfam" id="PF22818">
    <property type="entry name" value="ApeI-like"/>
    <property type="match status" value="1"/>
</dbReference>
<reference evidence="10 11" key="1">
    <citation type="submission" date="2024-09" db="EMBL/GenBank/DDBJ databases">
        <authorList>
            <consortium name="All-Russian atlas of soil microorganisms"/>
            <consortium name="as a basis for the search for new antimicrobial producers and enzymes with unique properties"/>
            <person name="Sokolova E.A."/>
            <person name="Voronina E.N."/>
        </authorList>
    </citation>
    <scope>NUCLEOTIDE SEQUENCE [LARGE SCALE GENOMIC DNA]</scope>
    <source>
        <strain evidence="10 11">AF-22b-331.1</strain>
    </source>
</reference>
<dbReference type="InterPro" id="IPR045851">
    <property type="entry name" value="AMP-bd_C_sf"/>
</dbReference>
<evidence type="ECO:0000256" key="1">
    <source>
        <dbReference type="ARBA" id="ARBA00004170"/>
    </source>
</evidence>
<dbReference type="EMBL" id="JBHGCJ010000006">
    <property type="protein sequence ID" value="MFG6109478.1"/>
    <property type="molecule type" value="Genomic_DNA"/>
</dbReference>
<dbReference type="Proteomes" id="UP001605261">
    <property type="component" value="Unassembled WGS sequence"/>
</dbReference>
<evidence type="ECO:0000313" key="11">
    <source>
        <dbReference type="Proteomes" id="UP001605261"/>
    </source>
</evidence>
<dbReference type="InterPro" id="IPR050237">
    <property type="entry name" value="ATP-dep_AMP-bd_enzyme"/>
</dbReference>
<protein>
    <recommendedName>
        <fullName evidence="5">Long-chain-fatty-acid--CoA ligase</fullName>
        <ecNumber evidence="4">6.2.1.3</ecNumber>
    </recommendedName>
    <alternativeName>
        <fullName evidence="6">Long-chain acyl-CoA synthetase</fullName>
    </alternativeName>
</protein>
<evidence type="ECO:0000256" key="4">
    <source>
        <dbReference type="ARBA" id="ARBA00026121"/>
    </source>
</evidence>
<evidence type="ECO:0000256" key="6">
    <source>
        <dbReference type="ARBA" id="ARBA00042773"/>
    </source>
</evidence>
<evidence type="ECO:0000259" key="7">
    <source>
        <dbReference type="Pfam" id="PF00501"/>
    </source>
</evidence>
<comment type="subcellular location">
    <subcellularLocation>
        <location evidence="1">Membrane</location>
        <topology evidence="1">Peripheral membrane protein</topology>
    </subcellularLocation>
</comment>
<evidence type="ECO:0000256" key="3">
    <source>
        <dbReference type="ARBA" id="ARBA00022598"/>
    </source>
</evidence>
<feature type="domain" description="AMP-dependent synthetase/ligase" evidence="7">
    <location>
        <begin position="119"/>
        <end position="300"/>
    </location>
</feature>
<dbReference type="SUPFAM" id="SSF56801">
    <property type="entry name" value="Acetyl-CoA synthetase-like"/>
    <property type="match status" value="1"/>
</dbReference>
<proteinExistence type="predicted"/>
<dbReference type="InterPro" id="IPR054545">
    <property type="entry name" value="ApeI-like"/>
</dbReference>
<dbReference type="InterPro" id="IPR025110">
    <property type="entry name" value="AMP-bd_C"/>
</dbReference>
<keyword evidence="3" id="KW-0436">Ligase</keyword>
<evidence type="ECO:0000259" key="8">
    <source>
        <dbReference type="Pfam" id="PF13193"/>
    </source>
</evidence>
<dbReference type="InterPro" id="IPR029069">
    <property type="entry name" value="HotDog_dom_sf"/>
</dbReference>
<dbReference type="Gene3D" id="3.30.300.30">
    <property type="match status" value="1"/>
</dbReference>
<dbReference type="PANTHER" id="PTHR43767">
    <property type="entry name" value="LONG-CHAIN-FATTY-ACID--COA LIGASE"/>
    <property type="match status" value="1"/>
</dbReference>
<comment type="caution">
    <text evidence="10">The sequence shown here is derived from an EMBL/GenBank/DDBJ whole genome shotgun (WGS) entry which is preliminary data.</text>
</comment>
<dbReference type="SUPFAM" id="SSF54637">
    <property type="entry name" value="Thioesterase/thiol ester dehydrase-isomerase"/>
    <property type="match status" value="1"/>
</dbReference>
<dbReference type="Pfam" id="PF13193">
    <property type="entry name" value="AMP-binding_C"/>
    <property type="match status" value="1"/>
</dbReference>
<dbReference type="EC" id="6.2.1.3" evidence="4"/>
<dbReference type="Gene3D" id="3.10.129.10">
    <property type="entry name" value="Hotdog Thioesterase"/>
    <property type="match status" value="1"/>
</dbReference>
<dbReference type="RefSeq" id="WP_259209494.1">
    <property type="nucleotide sequence ID" value="NZ_JBHGCJ010000006.1"/>
</dbReference>
<evidence type="ECO:0000313" key="10">
    <source>
        <dbReference type="EMBL" id="MFG6109478.1"/>
    </source>
</evidence>
<evidence type="ECO:0000256" key="5">
    <source>
        <dbReference type="ARBA" id="ARBA00039545"/>
    </source>
</evidence>
<comment type="pathway">
    <text evidence="2">Lipid metabolism; fatty acid beta-oxidation.</text>
</comment>
<gene>
    <name evidence="10" type="ORF">ACEU0G_003490</name>
</gene>
<evidence type="ECO:0000259" key="9">
    <source>
        <dbReference type="Pfam" id="PF22818"/>
    </source>
</evidence>
<name>A0ABW7D038_9GAMM</name>
<keyword evidence="11" id="KW-1185">Reference proteome</keyword>
<sequence length="561" mass="61464">MAEWIALDRLAVSALPGRIVGHAPDGVVDHPRFRQQVLCWQQAFARAPGSDWALYFDDTLVFAAALLGAWHAGKRVFLGGDNLPATLDGLSPRVAGFAGDVPARYAPLPPDREALADVPLLPLDEDRLELVVFTSGSTGAPSAIVKRMHQLTREVDALQAAFGEQLEGAQVHGTVSHQHIYGLLFRVLWPLAAGRAIQPRRFFHEDLVSALAQGPSVLVATPAHLKRLPGQLDWSSLRGRLRAVFSSGGPLPEEAALQAGALLGVAPTEVFGSSETGGIAWRRWSAEQPQWHPLPGVAWRIEGGCLSVSSPHLQDRAWWQTQDRVEADAGRSFRLLGRADRIVKIEERRVSLDALEHQLRTHPDVQDVRVLVLPGAREQLAAVVVPQPAGVAGWDDAQRRRQAQALGAHLASSHDAVTRPRRWRFVDELPINAQGKVTAAALAALFRPVLPTVQWQQREADAAVLHLPLEADLIAFDGHFPQAKILPGVVQLDWAIHYARQVFRMPPRFERMDALKFQHVARPGDCLQLSLGWDAAKSVLTFRYVSDHGVHASGRVVFGDA</sequence>
<accession>A0ABW7D038</accession>
<feature type="domain" description="AMP-binding enzyme C-terminal" evidence="8">
    <location>
        <begin position="355"/>
        <end position="436"/>
    </location>
</feature>
<evidence type="ECO:0000256" key="2">
    <source>
        <dbReference type="ARBA" id="ARBA00005005"/>
    </source>
</evidence>
<organism evidence="10 11">
    <name type="scientific">Stenotrophomonas nematodicola</name>
    <dbReference type="NCBI Taxonomy" id="2656746"/>
    <lineage>
        <taxon>Bacteria</taxon>
        <taxon>Pseudomonadati</taxon>
        <taxon>Pseudomonadota</taxon>
        <taxon>Gammaproteobacteria</taxon>
        <taxon>Lysobacterales</taxon>
        <taxon>Lysobacteraceae</taxon>
        <taxon>Stenotrophomonas</taxon>
    </lineage>
</organism>
<dbReference type="PANTHER" id="PTHR43767:SF8">
    <property type="entry name" value="LONG-CHAIN-FATTY-ACID--COA LIGASE"/>
    <property type="match status" value="1"/>
</dbReference>